<proteinExistence type="inferred from homology"/>
<evidence type="ECO:0000256" key="6">
    <source>
        <dbReference type="SAM" id="MobiDB-lite"/>
    </source>
</evidence>
<keyword evidence="3" id="KW-0732">Signal</keyword>
<dbReference type="InterPro" id="IPR033985">
    <property type="entry name" value="SusD-like_N"/>
</dbReference>
<dbReference type="PROSITE" id="PS51257">
    <property type="entry name" value="PROKAR_LIPOPROTEIN"/>
    <property type="match status" value="1"/>
</dbReference>
<dbReference type="Gene3D" id="1.25.40.390">
    <property type="match status" value="1"/>
</dbReference>
<sequence>MKLHKIKYIGVISLWLGMSSCSSILDITPPDQVNDIVMWQNQDMVLVYTANFYSKLNSGFERPHYSAGIYTQNLLSNITDDGEVNGTMFNPYWNGAFDASNSPLNAMWTSDRWTYIRRANEFIQKVDQVPGNQELNRRMKAEVRFLRAYYYYDLMQWFGPMPIITTAQDMLGDEAFVVRASAQDFQDFLINEFQEVADVLPKSYAASDWGRITKGAALVYKSRVEMLGERWTEAAQTSKAIMDLGSYGLPANYASVFSVTNKMNTEVILSVQHNNNKDERGHYHDSYTQPPAFGGRAGTLPTQNLVDAYEMQSTGLPISDAQSGYDANNPYQGRDPRFAATVLYDGAIFRGRPMQMHNGGVDMVVSGGQVSAWVTNTGYYLRKFADENVVFADANVRSSQNWILARYAEVLLNYAEAQNEAVGPDATVYEAVNKVRTRAKMPVLKAGLSQVEMREAIRHERRVELAFEDFRYWDVKRWKLAPQLFSTATNPIKKMEIVRDAQTGTKTYSIKPLTKQRIFVEKHYLFPIPLSEMNKPGNKLIQNPGWE</sequence>
<name>A0A4R6WAF7_9SPHI</name>
<evidence type="ECO:0000256" key="5">
    <source>
        <dbReference type="ARBA" id="ARBA00023237"/>
    </source>
</evidence>
<evidence type="ECO:0000313" key="9">
    <source>
        <dbReference type="EMBL" id="TDQ76365.1"/>
    </source>
</evidence>
<protein>
    <submittedName>
        <fullName evidence="9">Putative outer membrane starch-binding protein</fullName>
    </submittedName>
</protein>
<keyword evidence="4" id="KW-0472">Membrane</keyword>
<feature type="region of interest" description="Disordered" evidence="6">
    <location>
        <begin position="276"/>
        <end position="296"/>
    </location>
</feature>
<keyword evidence="10" id="KW-1185">Reference proteome</keyword>
<dbReference type="Proteomes" id="UP000295292">
    <property type="component" value="Unassembled WGS sequence"/>
</dbReference>
<dbReference type="Pfam" id="PF14322">
    <property type="entry name" value="SusD-like_3"/>
    <property type="match status" value="1"/>
</dbReference>
<evidence type="ECO:0000259" key="8">
    <source>
        <dbReference type="Pfam" id="PF14322"/>
    </source>
</evidence>
<organism evidence="9 10">
    <name type="scientific">Sphingobacterium yanglingense</name>
    <dbReference type="NCBI Taxonomy" id="1437280"/>
    <lineage>
        <taxon>Bacteria</taxon>
        <taxon>Pseudomonadati</taxon>
        <taxon>Bacteroidota</taxon>
        <taxon>Sphingobacteriia</taxon>
        <taxon>Sphingobacteriales</taxon>
        <taxon>Sphingobacteriaceae</taxon>
        <taxon>Sphingobacterium</taxon>
    </lineage>
</organism>
<feature type="compositionally biased region" description="Basic and acidic residues" evidence="6">
    <location>
        <begin position="276"/>
        <end position="285"/>
    </location>
</feature>
<evidence type="ECO:0000313" key="10">
    <source>
        <dbReference type="Proteomes" id="UP000295292"/>
    </source>
</evidence>
<dbReference type="EMBL" id="SNYV01000015">
    <property type="protein sequence ID" value="TDQ76365.1"/>
    <property type="molecule type" value="Genomic_DNA"/>
</dbReference>
<keyword evidence="5" id="KW-0998">Cell outer membrane</keyword>
<evidence type="ECO:0000259" key="7">
    <source>
        <dbReference type="Pfam" id="PF07980"/>
    </source>
</evidence>
<feature type="domain" description="RagB/SusD" evidence="7">
    <location>
        <begin position="266"/>
        <end position="546"/>
    </location>
</feature>
<dbReference type="InterPro" id="IPR012944">
    <property type="entry name" value="SusD_RagB_dom"/>
</dbReference>
<dbReference type="SUPFAM" id="SSF48452">
    <property type="entry name" value="TPR-like"/>
    <property type="match status" value="1"/>
</dbReference>
<feature type="domain" description="SusD-like N-terminal" evidence="8">
    <location>
        <begin position="70"/>
        <end position="224"/>
    </location>
</feature>
<dbReference type="RefSeq" id="WP_162850122.1">
    <property type="nucleotide sequence ID" value="NZ_SNYV01000015.1"/>
</dbReference>
<reference evidence="9 10" key="1">
    <citation type="submission" date="2019-03" db="EMBL/GenBank/DDBJ databases">
        <title>Genomic Encyclopedia of Archaeal and Bacterial Type Strains, Phase II (KMG-II): from individual species to whole genera.</title>
        <authorList>
            <person name="Goeker M."/>
        </authorList>
    </citation>
    <scope>NUCLEOTIDE SEQUENCE [LARGE SCALE GENOMIC DNA]</scope>
    <source>
        <strain evidence="9 10">DSM 28353</strain>
    </source>
</reference>
<dbReference type="AlphaFoldDB" id="A0A4R6WAF7"/>
<gene>
    <name evidence="9" type="ORF">CLV99_2952</name>
</gene>
<evidence type="ECO:0000256" key="4">
    <source>
        <dbReference type="ARBA" id="ARBA00023136"/>
    </source>
</evidence>
<evidence type="ECO:0000256" key="3">
    <source>
        <dbReference type="ARBA" id="ARBA00022729"/>
    </source>
</evidence>
<dbReference type="GO" id="GO:0009279">
    <property type="term" value="C:cell outer membrane"/>
    <property type="evidence" value="ECO:0007669"/>
    <property type="project" value="UniProtKB-SubCell"/>
</dbReference>
<accession>A0A4R6WAF7</accession>
<evidence type="ECO:0000256" key="2">
    <source>
        <dbReference type="ARBA" id="ARBA00006275"/>
    </source>
</evidence>
<evidence type="ECO:0000256" key="1">
    <source>
        <dbReference type="ARBA" id="ARBA00004442"/>
    </source>
</evidence>
<comment type="caution">
    <text evidence="9">The sequence shown here is derived from an EMBL/GenBank/DDBJ whole genome shotgun (WGS) entry which is preliminary data.</text>
</comment>
<dbReference type="Pfam" id="PF07980">
    <property type="entry name" value="SusD_RagB"/>
    <property type="match status" value="1"/>
</dbReference>
<comment type="subcellular location">
    <subcellularLocation>
        <location evidence="1">Cell outer membrane</location>
    </subcellularLocation>
</comment>
<dbReference type="InterPro" id="IPR011990">
    <property type="entry name" value="TPR-like_helical_dom_sf"/>
</dbReference>
<comment type="similarity">
    <text evidence="2">Belongs to the SusD family.</text>
</comment>